<sequence>MIKLIQSNFFILWLIMFMIIIFIMNQSIHPIMLMILMIFFNLLIFLNMSIWKINFIYSIMLFLIMISGLLIIFMYFSSLISNEQMKLTLKVKLFYLMNLNIMIPFMFLFLYNYIILNQLYFLNFDQMSFSSINLNKFFNLIFIYYFPYMNITLLSMFFLLLTFISIIKINSTSLSMSLRKIN</sequence>
<name>A0A4D6P0F5_9HYME</name>
<dbReference type="AlphaFoldDB" id="A0A4D6P0F5"/>
<reference evidence="2" key="1">
    <citation type="submission" date="2019-01" db="EMBL/GenBank/DDBJ databases">
        <title>The complete mitochondrial genome of Ectomomyrmex javanus Mayr, 1867.</title>
        <authorList>
            <person name="Park J."/>
            <person name="Kwon W."/>
            <person name="Park J."/>
        </authorList>
    </citation>
    <scope>NUCLEOTIDE SEQUENCE</scope>
</reference>
<feature type="transmembrane region" description="Helical" evidence="1">
    <location>
        <begin position="142"/>
        <end position="167"/>
    </location>
</feature>
<organism evidence="2">
    <name type="scientific">Ectomomyrmex javanus</name>
    <dbReference type="NCBI Taxonomy" id="2571052"/>
    <lineage>
        <taxon>Eukaryota</taxon>
        <taxon>Metazoa</taxon>
        <taxon>Ecdysozoa</taxon>
        <taxon>Arthropoda</taxon>
        <taxon>Hexapoda</taxon>
        <taxon>Insecta</taxon>
        <taxon>Pterygota</taxon>
        <taxon>Neoptera</taxon>
        <taxon>Endopterygota</taxon>
        <taxon>Hymenoptera</taxon>
        <taxon>Apocrita</taxon>
        <taxon>Aculeata</taxon>
        <taxon>Formicoidea</taxon>
        <taxon>Formicidae</taxon>
        <taxon>Ponerinae</taxon>
        <taxon>Ponerini</taxon>
        <taxon>Ectomomyrmex</taxon>
    </lineage>
</organism>
<feature type="transmembrane region" description="Helical" evidence="1">
    <location>
        <begin position="101"/>
        <end position="122"/>
    </location>
</feature>
<feature type="transmembrane region" description="Helical" evidence="1">
    <location>
        <begin position="6"/>
        <end position="24"/>
    </location>
</feature>
<evidence type="ECO:0000313" key="2">
    <source>
        <dbReference type="EMBL" id="QCE31832.1"/>
    </source>
</evidence>
<feature type="transmembrane region" description="Helical" evidence="1">
    <location>
        <begin position="56"/>
        <end position="80"/>
    </location>
</feature>
<gene>
    <name evidence="2" type="primary">nad6</name>
</gene>
<proteinExistence type="predicted"/>
<keyword evidence="1" id="KW-1133">Transmembrane helix</keyword>
<keyword evidence="1" id="KW-0812">Transmembrane</keyword>
<keyword evidence="1" id="KW-0472">Membrane</keyword>
<protein>
    <submittedName>
        <fullName evidence="2">NADH dehydrogenase subunit 6</fullName>
    </submittedName>
</protein>
<keyword evidence="2" id="KW-0496">Mitochondrion</keyword>
<feature type="transmembrane region" description="Helical" evidence="1">
    <location>
        <begin position="31"/>
        <end position="50"/>
    </location>
</feature>
<accession>A0A4D6P0F5</accession>
<evidence type="ECO:0000256" key="1">
    <source>
        <dbReference type="SAM" id="Phobius"/>
    </source>
</evidence>
<geneLocation type="mitochondrion" evidence="2"/>
<dbReference type="EMBL" id="MK496222">
    <property type="protein sequence ID" value="QCE31832.1"/>
    <property type="molecule type" value="Genomic_DNA"/>
</dbReference>